<organism evidence="2 3">
    <name type="scientific">Heracleum sosnowskyi</name>
    <dbReference type="NCBI Taxonomy" id="360622"/>
    <lineage>
        <taxon>Eukaryota</taxon>
        <taxon>Viridiplantae</taxon>
        <taxon>Streptophyta</taxon>
        <taxon>Embryophyta</taxon>
        <taxon>Tracheophyta</taxon>
        <taxon>Spermatophyta</taxon>
        <taxon>Magnoliopsida</taxon>
        <taxon>eudicotyledons</taxon>
        <taxon>Gunneridae</taxon>
        <taxon>Pentapetalae</taxon>
        <taxon>asterids</taxon>
        <taxon>campanulids</taxon>
        <taxon>Apiales</taxon>
        <taxon>Apiaceae</taxon>
        <taxon>Apioideae</taxon>
        <taxon>apioid superclade</taxon>
        <taxon>Tordylieae</taxon>
        <taxon>Tordyliinae</taxon>
        <taxon>Heracleum</taxon>
    </lineage>
</organism>
<gene>
    <name evidence="2" type="ORF">POM88_005429</name>
</gene>
<keyword evidence="3" id="KW-1185">Reference proteome</keyword>
<reference evidence="2" key="1">
    <citation type="submission" date="2023-02" db="EMBL/GenBank/DDBJ databases">
        <title>Genome of toxic invasive species Heracleum sosnowskyi carries increased number of genes despite the absence of recent whole-genome duplications.</title>
        <authorList>
            <person name="Schelkunov M."/>
            <person name="Shtratnikova V."/>
            <person name="Makarenko M."/>
            <person name="Klepikova A."/>
            <person name="Omelchenko D."/>
            <person name="Novikova G."/>
            <person name="Obukhova E."/>
            <person name="Bogdanov V."/>
            <person name="Penin A."/>
            <person name="Logacheva M."/>
        </authorList>
    </citation>
    <scope>NUCLEOTIDE SEQUENCE</scope>
    <source>
        <strain evidence="2">Hsosn_3</strain>
        <tissue evidence="2">Leaf</tissue>
    </source>
</reference>
<evidence type="ECO:0000313" key="2">
    <source>
        <dbReference type="EMBL" id="KAK1395566.1"/>
    </source>
</evidence>
<proteinExistence type="predicted"/>
<sequence length="105" mass="11452">MKEGLKRKRGEKAKIASEWDLPSSTPRISRKNNRWDETPTPCRDVDSDAGEVGHWSKDCPVKKAKKSDVVAQANNVLRTGTIVAPMANMVIGEASASVTNDGVME</sequence>
<feature type="compositionally biased region" description="Basic residues" evidence="1">
    <location>
        <begin position="1"/>
        <end position="11"/>
    </location>
</feature>
<name>A0AAD8N4H4_9APIA</name>
<evidence type="ECO:0000313" key="3">
    <source>
        <dbReference type="Proteomes" id="UP001237642"/>
    </source>
</evidence>
<dbReference type="Proteomes" id="UP001237642">
    <property type="component" value="Unassembled WGS sequence"/>
</dbReference>
<reference evidence="2" key="2">
    <citation type="submission" date="2023-05" db="EMBL/GenBank/DDBJ databases">
        <authorList>
            <person name="Schelkunov M.I."/>
        </authorList>
    </citation>
    <scope>NUCLEOTIDE SEQUENCE</scope>
    <source>
        <strain evidence="2">Hsosn_3</strain>
        <tissue evidence="2">Leaf</tissue>
    </source>
</reference>
<dbReference type="AlphaFoldDB" id="A0AAD8N4H4"/>
<accession>A0AAD8N4H4</accession>
<protein>
    <submittedName>
        <fullName evidence="2">Uncharacterized protein</fullName>
    </submittedName>
</protein>
<evidence type="ECO:0000256" key="1">
    <source>
        <dbReference type="SAM" id="MobiDB-lite"/>
    </source>
</evidence>
<comment type="caution">
    <text evidence="2">The sequence shown here is derived from an EMBL/GenBank/DDBJ whole genome shotgun (WGS) entry which is preliminary data.</text>
</comment>
<dbReference type="EMBL" id="JAUIZM010000002">
    <property type="protein sequence ID" value="KAK1395566.1"/>
    <property type="molecule type" value="Genomic_DNA"/>
</dbReference>
<feature type="region of interest" description="Disordered" evidence="1">
    <location>
        <begin position="1"/>
        <end position="49"/>
    </location>
</feature>